<dbReference type="InParanoid" id="A0A2H3DQE2"/>
<evidence type="ECO:0000256" key="1">
    <source>
        <dbReference type="SAM" id="Phobius"/>
    </source>
</evidence>
<evidence type="ECO:0000313" key="2">
    <source>
        <dbReference type="EMBL" id="PBK91307.1"/>
    </source>
</evidence>
<dbReference type="OrthoDB" id="3057946at2759"/>
<gene>
    <name evidence="2" type="ORF">ARMGADRAFT_1031529</name>
</gene>
<organism evidence="2 3">
    <name type="scientific">Armillaria gallica</name>
    <name type="common">Bulbous honey fungus</name>
    <name type="synonym">Armillaria bulbosa</name>
    <dbReference type="NCBI Taxonomy" id="47427"/>
    <lineage>
        <taxon>Eukaryota</taxon>
        <taxon>Fungi</taxon>
        <taxon>Dikarya</taxon>
        <taxon>Basidiomycota</taxon>
        <taxon>Agaricomycotina</taxon>
        <taxon>Agaricomycetes</taxon>
        <taxon>Agaricomycetidae</taxon>
        <taxon>Agaricales</taxon>
        <taxon>Marasmiineae</taxon>
        <taxon>Physalacriaceae</taxon>
        <taxon>Armillaria</taxon>
    </lineage>
</organism>
<dbReference type="Proteomes" id="UP000217790">
    <property type="component" value="Unassembled WGS sequence"/>
</dbReference>
<proteinExistence type="predicted"/>
<keyword evidence="3" id="KW-1185">Reference proteome</keyword>
<sequence>MSTASGQYSYAKQFHKNIKEWYGYCGLGLVLYCQKEEDDILELILQHILLWSLMVMTGCCPGSFFITSYYPNEWLKFLDGYMIQPYVTTFMIRGFLDYATLDELLNGDNLIIKWKLKFGDTLVFCGGRPGGHIIVDLARYLRVLFCIAFAGILLHYCTSYLVARWPKAQETTYNNAPALHCSANIKNVFLFRVRKYIAEHMKNSSTD</sequence>
<dbReference type="AlphaFoldDB" id="A0A2H3DQE2"/>
<feature type="transmembrane region" description="Helical" evidence="1">
    <location>
        <begin position="48"/>
        <end position="70"/>
    </location>
</feature>
<reference evidence="3" key="1">
    <citation type="journal article" date="2017" name="Nat. Ecol. Evol.">
        <title>Genome expansion and lineage-specific genetic innovations in the forest pathogenic fungi Armillaria.</title>
        <authorList>
            <person name="Sipos G."/>
            <person name="Prasanna A.N."/>
            <person name="Walter M.C."/>
            <person name="O'Connor E."/>
            <person name="Balint B."/>
            <person name="Krizsan K."/>
            <person name="Kiss B."/>
            <person name="Hess J."/>
            <person name="Varga T."/>
            <person name="Slot J."/>
            <person name="Riley R."/>
            <person name="Boka B."/>
            <person name="Rigling D."/>
            <person name="Barry K."/>
            <person name="Lee J."/>
            <person name="Mihaltcheva S."/>
            <person name="LaButti K."/>
            <person name="Lipzen A."/>
            <person name="Waldron R."/>
            <person name="Moloney N.M."/>
            <person name="Sperisen C."/>
            <person name="Kredics L."/>
            <person name="Vagvoelgyi C."/>
            <person name="Patrignani A."/>
            <person name="Fitzpatrick D."/>
            <person name="Nagy I."/>
            <person name="Doyle S."/>
            <person name="Anderson J.B."/>
            <person name="Grigoriev I.V."/>
            <person name="Gueldener U."/>
            <person name="Muensterkoetter M."/>
            <person name="Nagy L.G."/>
        </authorList>
    </citation>
    <scope>NUCLEOTIDE SEQUENCE [LARGE SCALE GENOMIC DNA]</scope>
    <source>
        <strain evidence="3">Ar21-2</strain>
    </source>
</reference>
<dbReference type="EMBL" id="KZ293661">
    <property type="protein sequence ID" value="PBK91307.1"/>
    <property type="molecule type" value="Genomic_DNA"/>
</dbReference>
<keyword evidence="1" id="KW-0812">Transmembrane</keyword>
<protein>
    <submittedName>
        <fullName evidence="2">Uncharacterized protein</fullName>
    </submittedName>
</protein>
<feature type="transmembrane region" description="Helical" evidence="1">
    <location>
        <begin position="140"/>
        <end position="163"/>
    </location>
</feature>
<accession>A0A2H3DQE2</accession>
<keyword evidence="1" id="KW-0472">Membrane</keyword>
<keyword evidence="1" id="KW-1133">Transmembrane helix</keyword>
<evidence type="ECO:0000313" key="3">
    <source>
        <dbReference type="Proteomes" id="UP000217790"/>
    </source>
</evidence>
<name>A0A2H3DQE2_ARMGA</name>